<evidence type="ECO:0000313" key="7">
    <source>
        <dbReference type="RefSeq" id="XP_032801079.1"/>
    </source>
</evidence>
<reference evidence="7" key="1">
    <citation type="submission" date="2025-08" db="UniProtKB">
        <authorList>
            <consortium name="RefSeq"/>
        </authorList>
    </citation>
    <scope>IDENTIFICATION</scope>
    <source>
        <tissue evidence="7">Sperm</tissue>
    </source>
</reference>
<dbReference type="Proteomes" id="UP001318040">
    <property type="component" value="Unplaced"/>
</dbReference>
<dbReference type="RefSeq" id="XP_032801079.1">
    <property type="nucleotide sequence ID" value="XM_032945188.1"/>
</dbReference>
<dbReference type="PANTHER" id="PTHR15407:SF28">
    <property type="entry name" value="RIBITOL-5-PHOSPHATE TRANSFERASE FKTN"/>
    <property type="match status" value="1"/>
</dbReference>
<organism evidence="6 7">
    <name type="scientific">Petromyzon marinus</name>
    <name type="common">Sea lamprey</name>
    <dbReference type="NCBI Taxonomy" id="7757"/>
    <lineage>
        <taxon>Eukaryota</taxon>
        <taxon>Metazoa</taxon>
        <taxon>Chordata</taxon>
        <taxon>Craniata</taxon>
        <taxon>Vertebrata</taxon>
        <taxon>Cyclostomata</taxon>
        <taxon>Hyperoartia</taxon>
        <taxon>Petromyzontiformes</taxon>
        <taxon>Petromyzontidae</taxon>
        <taxon>Petromyzon</taxon>
    </lineage>
</organism>
<dbReference type="CTD" id="2218"/>
<keyword evidence="2" id="KW-0812">Transmembrane</keyword>
<keyword evidence="4" id="KW-0472">Membrane</keyword>
<dbReference type="KEGG" id="pmrn:116938025"/>
<evidence type="ECO:0000256" key="3">
    <source>
        <dbReference type="ARBA" id="ARBA00022989"/>
    </source>
</evidence>
<feature type="region of interest" description="Disordered" evidence="5">
    <location>
        <begin position="35"/>
        <end position="71"/>
    </location>
</feature>
<feature type="region of interest" description="Disordered" evidence="5">
    <location>
        <begin position="96"/>
        <end position="123"/>
    </location>
</feature>
<feature type="compositionally biased region" description="Low complexity" evidence="5">
    <location>
        <begin position="172"/>
        <end position="182"/>
    </location>
</feature>
<keyword evidence="3" id="KW-1133">Transmembrane helix</keyword>
<evidence type="ECO:0000256" key="1">
    <source>
        <dbReference type="ARBA" id="ARBA00004167"/>
    </source>
</evidence>
<dbReference type="PANTHER" id="PTHR15407">
    <property type="entry name" value="FUKUTIN-RELATED"/>
    <property type="match status" value="1"/>
</dbReference>
<dbReference type="AlphaFoldDB" id="A0AAJ7WKG3"/>
<feature type="compositionally biased region" description="Basic residues" evidence="5">
    <location>
        <begin position="151"/>
        <end position="171"/>
    </location>
</feature>
<protein>
    <submittedName>
        <fullName evidence="7">Fukutin</fullName>
    </submittedName>
</protein>
<dbReference type="GO" id="GO:0016020">
    <property type="term" value="C:membrane"/>
    <property type="evidence" value="ECO:0007669"/>
    <property type="project" value="UniProtKB-SubCell"/>
</dbReference>
<proteinExistence type="predicted"/>
<evidence type="ECO:0000256" key="5">
    <source>
        <dbReference type="SAM" id="MobiDB-lite"/>
    </source>
</evidence>
<feature type="region of interest" description="Disordered" evidence="5">
    <location>
        <begin position="135"/>
        <end position="214"/>
    </location>
</feature>
<evidence type="ECO:0000313" key="6">
    <source>
        <dbReference type="Proteomes" id="UP001318040"/>
    </source>
</evidence>
<feature type="compositionally biased region" description="Acidic residues" evidence="5">
    <location>
        <begin position="45"/>
        <end position="58"/>
    </location>
</feature>
<evidence type="ECO:0000256" key="2">
    <source>
        <dbReference type="ARBA" id="ARBA00022692"/>
    </source>
</evidence>
<dbReference type="InterPro" id="IPR009644">
    <property type="entry name" value="FKTN/MNN4/W02B3.4-1"/>
</dbReference>
<evidence type="ECO:0000256" key="4">
    <source>
        <dbReference type="ARBA" id="ARBA00023136"/>
    </source>
</evidence>
<sequence>MSRPPPRVALATALAVAVATALLFLHLQLRLHGNASALGPGGAATDDEEDDKEEEEVDERATDDAAARETVGDFARVARSLGLHPTLVDPRVLAALAEADDPKRRGTSDGDTGGGGLDRGPLDVAPRVHLLRAARVGLGRRPRPPAAGLRRPSRLALGRRPRRRPPGRRPRGAVARPRPRGSSSATGSRPGATRGDFPDPTDGGPEGASEAAGRVRRFRRGARAALLEAGAALASVAVPHWLSSGTCLGWLRQCDVVTAAAAGGAGGGGADVDLGVWAADFSPALLAALLGRGFRLRHKFGLVEDGLELSLMAPAAGGGGVKLDVFFFYEEPDAVWNGGTQSRTGLRFEFSFGRFSLCRGLLLGVPVSVPCPPRPYVEANYGPGWRRPPPRPWDWKRSAFNVRRAGAWSPRDAQRAVQTFL</sequence>
<feature type="compositionally biased region" description="Basic and acidic residues" evidence="5">
    <location>
        <begin position="59"/>
        <end position="71"/>
    </location>
</feature>
<gene>
    <name evidence="7" type="primary">FKTN</name>
</gene>
<name>A0AAJ7WKG3_PETMA</name>
<keyword evidence="6" id="KW-1185">Reference proteome</keyword>
<comment type="subcellular location">
    <subcellularLocation>
        <location evidence="1">Membrane</location>
        <topology evidence="1">Single-pass membrane protein</topology>
    </subcellularLocation>
</comment>
<accession>A0AAJ7WKG3</accession>